<keyword evidence="2" id="KW-1185">Reference proteome</keyword>
<gene>
    <name evidence="1" type="ORF">AMTR_s00044p00186700</name>
</gene>
<organism evidence="1 2">
    <name type="scientific">Amborella trichopoda</name>
    <dbReference type="NCBI Taxonomy" id="13333"/>
    <lineage>
        <taxon>Eukaryota</taxon>
        <taxon>Viridiplantae</taxon>
        <taxon>Streptophyta</taxon>
        <taxon>Embryophyta</taxon>
        <taxon>Tracheophyta</taxon>
        <taxon>Spermatophyta</taxon>
        <taxon>Magnoliopsida</taxon>
        <taxon>Amborellales</taxon>
        <taxon>Amborellaceae</taxon>
        <taxon>Amborella</taxon>
    </lineage>
</organism>
<evidence type="ECO:0000313" key="1">
    <source>
        <dbReference type="EMBL" id="ERN17232.1"/>
    </source>
</evidence>
<dbReference type="Proteomes" id="UP000017836">
    <property type="component" value="Unassembled WGS sequence"/>
</dbReference>
<protein>
    <submittedName>
        <fullName evidence="1">Uncharacterized protein</fullName>
    </submittedName>
</protein>
<proteinExistence type="predicted"/>
<accession>U5D734</accession>
<dbReference type="AlphaFoldDB" id="U5D734"/>
<dbReference type="EMBL" id="KI392384">
    <property type="protein sequence ID" value="ERN17232.1"/>
    <property type="molecule type" value="Genomic_DNA"/>
</dbReference>
<name>U5D734_AMBTC</name>
<evidence type="ECO:0000313" key="2">
    <source>
        <dbReference type="Proteomes" id="UP000017836"/>
    </source>
</evidence>
<dbReference type="HOGENOM" id="CLU_2515657_0_0_1"/>
<dbReference type="Gramene" id="ERN17232">
    <property type="protein sequence ID" value="ERN17232"/>
    <property type="gene ID" value="AMTR_s00044p00186700"/>
</dbReference>
<reference evidence="2" key="1">
    <citation type="journal article" date="2013" name="Science">
        <title>The Amborella genome and the evolution of flowering plants.</title>
        <authorList>
            <consortium name="Amborella Genome Project"/>
        </authorList>
    </citation>
    <scope>NUCLEOTIDE SEQUENCE [LARGE SCALE GENOMIC DNA]</scope>
</reference>
<sequence>MIFFILSFVSDTYYSVLKNCEVIVPVCLFIGCVGRVSQRIIFGIVPEFRGRVKAEATNSRWFIFCTSQACLAISNYHRQLIPFSH</sequence>